<dbReference type="EMBL" id="FOIL01000030">
    <property type="protein sequence ID" value="SET65236.1"/>
    <property type="molecule type" value="Genomic_DNA"/>
</dbReference>
<gene>
    <name evidence="2" type="ORF">SAMN04487771_10305</name>
</gene>
<organism evidence="2 3">
    <name type="scientific">[Clostridium] aminophilum</name>
    <dbReference type="NCBI Taxonomy" id="1526"/>
    <lineage>
        <taxon>Bacteria</taxon>
        <taxon>Bacillati</taxon>
        <taxon>Bacillota</taxon>
        <taxon>Clostridia</taxon>
        <taxon>Lachnospirales</taxon>
        <taxon>Lachnospiraceae</taxon>
    </lineage>
</organism>
<dbReference type="Proteomes" id="UP000199820">
    <property type="component" value="Unassembled WGS sequence"/>
</dbReference>
<keyword evidence="3" id="KW-1185">Reference proteome</keyword>
<keyword evidence="1" id="KW-1133">Transmembrane helix</keyword>
<evidence type="ECO:0000313" key="2">
    <source>
        <dbReference type="EMBL" id="SET65236.1"/>
    </source>
</evidence>
<accession>A0A1I0G3P0</accession>
<feature type="transmembrane region" description="Helical" evidence="1">
    <location>
        <begin position="27"/>
        <end position="47"/>
    </location>
</feature>
<dbReference type="RefSeq" id="WP_074649782.1">
    <property type="nucleotide sequence ID" value="NZ_FOIL01000030.1"/>
</dbReference>
<protein>
    <submittedName>
        <fullName evidence="2">Uncharacterized protein</fullName>
    </submittedName>
</protein>
<dbReference type="AlphaFoldDB" id="A0A1I0G3P0"/>
<keyword evidence="1" id="KW-0812">Transmembrane</keyword>
<evidence type="ECO:0000256" key="1">
    <source>
        <dbReference type="SAM" id="Phobius"/>
    </source>
</evidence>
<evidence type="ECO:0000313" key="3">
    <source>
        <dbReference type="Proteomes" id="UP000199820"/>
    </source>
</evidence>
<dbReference type="OrthoDB" id="1692525at2"/>
<name>A0A1I0G3P0_9FIRM</name>
<sequence>MAKKRIQIAHPGEKANFERAKCDKYDYMIAASCGVLAGLVDVFFVGASGQSVLQGTVDKGADELVKMICTQNPGHIY</sequence>
<reference evidence="2 3" key="1">
    <citation type="submission" date="2016-10" db="EMBL/GenBank/DDBJ databases">
        <authorList>
            <person name="de Groot N.N."/>
        </authorList>
    </citation>
    <scope>NUCLEOTIDE SEQUENCE [LARGE SCALE GENOMIC DNA]</scope>
    <source>
        <strain evidence="2 3">KH1P1</strain>
    </source>
</reference>
<proteinExistence type="predicted"/>
<keyword evidence="1" id="KW-0472">Membrane</keyword>